<dbReference type="EMBL" id="CP042435">
    <property type="protein sequence ID" value="QEC70039.1"/>
    <property type="molecule type" value="Genomic_DNA"/>
</dbReference>
<dbReference type="NCBIfam" id="TIGR04131">
    <property type="entry name" value="Bac_Flav_CTERM"/>
    <property type="match status" value="1"/>
</dbReference>
<keyword evidence="1" id="KW-0732">Signal</keyword>
<proteinExistence type="predicted"/>
<dbReference type="InterPro" id="IPR026341">
    <property type="entry name" value="T9SS_type_B"/>
</dbReference>
<reference evidence="2 3" key="1">
    <citation type="journal article" date="2016" name="Int. J. Syst. Evol. Microbiol.">
        <title>Panacibacter ginsenosidivorans gen. nov., sp. nov., with ginsenoside converting activity isolated from soil of a ginseng field.</title>
        <authorList>
            <person name="Siddiqi M.Z."/>
            <person name="Muhammad Shafi S."/>
            <person name="Choi K.D."/>
            <person name="Im W.T."/>
        </authorList>
    </citation>
    <scope>NUCLEOTIDE SEQUENCE [LARGE SCALE GENOMIC DNA]</scope>
    <source>
        <strain evidence="2 3">Gsoil1550</strain>
    </source>
</reference>
<dbReference type="Pfam" id="PF13585">
    <property type="entry name" value="CHU_C"/>
    <property type="match status" value="1"/>
</dbReference>
<organism evidence="2 3">
    <name type="scientific">Panacibacter ginsenosidivorans</name>
    <dbReference type="NCBI Taxonomy" id="1813871"/>
    <lineage>
        <taxon>Bacteria</taxon>
        <taxon>Pseudomonadati</taxon>
        <taxon>Bacteroidota</taxon>
        <taxon>Chitinophagia</taxon>
        <taxon>Chitinophagales</taxon>
        <taxon>Chitinophagaceae</taxon>
        <taxon>Panacibacter</taxon>
    </lineage>
</organism>
<feature type="signal peptide" evidence="1">
    <location>
        <begin position="1"/>
        <end position="24"/>
    </location>
</feature>
<dbReference type="AlphaFoldDB" id="A0A5B8VFG0"/>
<dbReference type="KEGG" id="pgin:FRZ67_23055"/>
<gene>
    <name evidence="2" type="ORF">FRZ67_23055</name>
</gene>
<protein>
    <submittedName>
        <fullName evidence="2">Gliding motility-associated C-terminal domain-containing protein</fullName>
    </submittedName>
</protein>
<dbReference type="Proteomes" id="UP000321533">
    <property type="component" value="Chromosome"/>
</dbReference>
<evidence type="ECO:0000256" key="1">
    <source>
        <dbReference type="SAM" id="SignalP"/>
    </source>
</evidence>
<evidence type="ECO:0000313" key="2">
    <source>
        <dbReference type="EMBL" id="QEC70039.1"/>
    </source>
</evidence>
<sequence length="476" mass="52127">MHLPYSFVKHLSIILLNLFVYCNAYTQCSVQTGLPPSNQIFNTASNGLGGRLAANTEDHNWHVTTDSINGVYAPAIVMGNLPPDYYISIWHDCTWISINQSGAHSHDHLYFYKMNFDLPCFTPCGKSYNEEGTFCLSLDLLADNSIYEIYVNGIAQSGNLGGIIPVNDPYHAVSEDIKGKVSVSLCHNWKAGNNSIVVAVASSAPETGILIQASSVLPDNVSNYITDSICEGHSFRLGNENITQKGYTFRTIKTSGGCDSTIVLNLSLKPKAISSVDQSICEGQSYLGHSVAGTYTDTFAAANGCDSIRTLHLSVVSKPDPQIEMTATYCEGDSLILLPGNFLSYLWQDGSTENYYTVKTPGLYSVTVANACGTTTKSTTVSSKACQIVFPSAFTPNKDGKNDYFKVLTHYTFDEYDLVVYNRWGQKVFETKDASKGWDGTFNGKLQSSGSDFIWYCKFKRSGVATEMKGYVVLIL</sequence>
<evidence type="ECO:0000313" key="3">
    <source>
        <dbReference type="Proteomes" id="UP000321533"/>
    </source>
</evidence>
<keyword evidence="3" id="KW-1185">Reference proteome</keyword>
<accession>A0A5B8VFG0</accession>
<feature type="chain" id="PRO_5023150696" evidence="1">
    <location>
        <begin position="25"/>
        <end position="476"/>
    </location>
</feature>
<name>A0A5B8VFG0_9BACT</name>